<dbReference type="PANTHER" id="PTHR13954">
    <property type="entry name" value="IRE1-RELATED"/>
    <property type="match status" value="1"/>
</dbReference>
<evidence type="ECO:0000256" key="6">
    <source>
        <dbReference type="ARBA" id="ARBA00022840"/>
    </source>
</evidence>
<proteinExistence type="predicted"/>
<dbReference type="Pfam" id="PF02140">
    <property type="entry name" value="SUEL_Lectin"/>
    <property type="match status" value="1"/>
</dbReference>
<evidence type="ECO:0000256" key="4">
    <source>
        <dbReference type="ARBA" id="ARBA00022741"/>
    </source>
</evidence>
<keyword evidence="6" id="KW-0067">ATP-binding</keyword>
<evidence type="ECO:0000259" key="8">
    <source>
        <dbReference type="PROSITE" id="PS50228"/>
    </source>
</evidence>
<dbReference type="Pfam" id="PF00069">
    <property type="entry name" value="Pkinase"/>
    <property type="match status" value="1"/>
</dbReference>
<keyword evidence="2" id="KW-0723">Serine/threonine-protein kinase</keyword>
<sequence length="232" mass="25931">MSFLRYGTRVPCVSEQFLSSISCEKEKAFDVVDANYGGLDSDNCDQTTVQNTDCKAENSLAIVRIMCNEEASCELHADNSVFGHGPCRNVFKCMEVKYKCVNLGSLVSVGKISFSLKNVLGRGCEGTVVYKGKFDGRDAAVKRILPECFTFADREVDLLRESDAHPNVIRYFCTEEDQQFRYIALELCEATLQEYVEDPTFERHGLTPVTVLNQAMSGLAHLHSLNIGKIDR</sequence>
<evidence type="ECO:0000259" key="7">
    <source>
        <dbReference type="PROSITE" id="PS50011"/>
    </source>
</evidence>
<dbReference type="PANTHER" id="PTHR13954:SF6">
    <property type="entry name" value="NON-SPECIFIC SERINE_THREONINE PROTEIN KINASE"/>
    <property type="match status" value="1"/>
</dbReference>
<dbReference type="InterPro" id="IPR045133">
    <property type="entry name" value="IRE1/2-like"/>
</dbReference>
<dbReference type="FunFam" id="3.30.200.20:FF:000077">
    <property type="entry name" value="Putative Serine/threonine-protein kinase/endoribonuclease IRE1"/>
    <property type="match status" value="1"/>
</dbReference>
<dbReference type="GO" id="GO:0005524">
    <property type="term" value="F:ATP binding"/>
    <property type="evidence" value="ECO:0007669"/>
    <property type="project" value="UniProtKB-KW"/>
</dbReference>
<evidence type="ECO:0000256" key="1">
    <source>
        <dbReference type="ARBA" id="ARBA00012513"/>
    </source>
</evidence>
<dbReference type="STRING" id="50429.A0A2B4RSR3"/>
<protein>
    <recommendedName>
        <fullName evidence="1">non-specific serine/threonine protein kinase</fullName>
        <ecNumber evidence="1">2.7.11.1</ecNumber>
    </recommendedName>
</protein>
<dbReference type="Gene3D" id="2.60.120.740">
    <property type="match status" value="1"/>
</dbReference>
<evidence type="ECO:0000256" key="3">
    <source>
        <dbReference type="ARBA" id="ARBA00022679"/>
    </source>
</evidence>
<reference evidence="10" key="1">
    <citation type="journal article" date="2017" name="bioRxiv">
        <title>Comparative analysis of the genomes of Stylophora pistillata and Acropora digitifera provides evidence for extensive differences between species of corals.</title>
        <authorList>
            <person name="Voolstra C.R."/>
            <person name="Li Y."/>
            <person name="Liew Y.J."/>
            <person name="Baumgarten S."/>
            <person name="Zoccola D."/>
            <person name="Flot J.-F."/>
            <person name="Tambutte S."/>
            <person name="Allemand D."/>
            <person name="Aranda M."/>
        </authorList>
    </citation>
    <scope>NUCLEOTIDE SEQUENCE [LARGE SCALE GENOMIC DNA]</scope>
</reference>
<dbReference type="AlphaFoldDB" id="A0A2B4RSR3"/>
<dbReference type="GO" id="GO:0004674">
    <property type="term" value="F:protein serine/threonine kinase activity"/>
    <property type="evidence" value="ECO:0007669"/>
    <property type="project" value="UniProtKB-KW"/>
</dbReference>
<dbReference type="GO" id="GO:0036498">
    <property type="term" value="P:IRE1-mediated unfolded protein response"/>
    <property type="evidence" value="ECO:0007669"/>
    <property type="project" value="TreeGrafter"/>
</dbReference>
<dbReference type="Gene3D" id="1.10.510.10">
    <property type="entry name" value="Transferase(Phosphotransferase) domain 1"/>
    <property type="match status" value="1"/>
</dbReference>
<feature type="domain" description="Protein kinase" evidence="7">
    <location>
        <begin position="114"/>
        <end position="232"/>
    </location>
</feature>
<keyword evidence="10" id="KW-1185">Reference proteome</keyword>
<keyword evidence="4" id="KW-0547">Nucleotide-binding</keyword>
<name>A0A2B4RSR3_STYPI</name>
<dbReference type="EMBL" id="LSMT01000326">
    <property type="protein sequence ID" value="PFX20206.1"/>
    <property type="molecule type" value="Genomic_DNA"/>
</dbReference>
<dbReference type="InterPro" id="IPR000719">
    <property type="entry name" value="Prot_kinase_dom"/>
</dbReference>
<dbReference type="GO" id="GO:0070059">
    <property type="term" value="P:intrinsic apoptotic signaling pathway in response to endoplasmic reticulum stress"/>
    <property type="evidence" value="ECO:0007669"/>
    <property type="project" value="TreeGrafter"/>
</dbReference>
<evidence type="ECO:0000256" key="2">
    <source>
        <dbReference type="ARBA" id="ARBA00022527"/>
    </source>
</evidence>
<evidence type="ECO:0000256" key="5">
    <source>
        <dbReference type="ARBA" id="ARBA00022777"/>
    </source>
</evidence>
<keyword evidence="3" id="KW-0808">Transferase</keyword>
<keyword evidence="5 9" id="KW-0418">Kinase</keyword>
<dbReference type="EC" id="2.7.11.1" evidence="1"/>
<dbReference type="OrthoDB" id="63989at2759"/>
<accession>A0A2B4RSR3</accession>
<comment type="caution">
    <text evidence="9">The sequence shown here is derived from an EMBL/GenBank/DDBJ whole genome shotgun (WGS) entry which is preliminary data.</text>
</comment>
<dbReference type="InterPro" id="IPR000922">
    <property type="entry name" value="Lectin_gal-bd_dom"/>
</dbReference>
<dbReference type="PROSITE" id="PS50228">
    <property type="entry name" value="SUEL_LECTIN"/>
    <property type="match status" value="1"/>
</dbReference>
<organism evidence="9 10">
    <name type="scientific">Stylophora pistillata</name>
    <name type="common">Smooth cauliflower coral</name>
    <dbReference type="NCBI Taxonomy" id="50429"/>
    <lineage>
        <taxon>Eukaryota</taxon>
        <taxon>Metazoa</taxon>
        <taxon>Cnidaria</taxon>
        <taxon>Anthozoa</taxon>
        <taxon>Hexacorallia</taxon>
        <taxon>Scleractinia</taxon>
        <taxon>Astrocoeniina</taxon>
        <taxon>Pocilloporidae</taxon>
        <taxon>Stylophora</taxon>
    </lineage>
</organism>
<evidence type="ECO:0000313" key="10">
    <source>
        <dbReference type="Proteomes" id="UP000225706"/>
    </source>
</evidence>
<dbReference type="GO" id="GO:0051082">
    <property type="term" value="F:unfolded protein binding"/>
    <property type="evidence" value="ECO:0007669"/>
    <property type="project" value="TreeGrafter"/>
</dbReference>
<dbReference type="GO" id="GO:0030246">
    <property type="term" value="F:carbohydrate binding"/>
    <property type="evidence" value="ECO:0007669"/>
    <property type="project" value="InterPro"/>
</dbReference>
<evidence type="ECO:0000313" key="9">
    <source>
        <dbReference type="EMBL" id="PFX20206.1"/>
    </source>
</evidence>
<dbReference type="Proteomes" id="UP000225706">
    <property type="component" value="Unassembled WGS sequence"/>
</dbReference>
<dbReference type="InterPro" id="IPR011009">
    <property type="entry name" value="Kinase-like_dom_sf"/>
</dbReference>
<gene>
    <name evidence="9" type="primary">Ern1</name>
    <name evidence="9" type="ORF">AWC38_SpisGene15364</name>
</gene>
<dbReference type="InterPro" id="IPR043159">
    <property type="entry name" value="Lectin_gal-bd_sf"/>
</dbReference>
<feature type="domain" description="SUEL-type lectin" evidence="8">
    <location>
        <begin position="13"/>
        <end position="101"/>
    </location>
</feature>
<dbReference type="GO" id="GO:0004521">
    <property type="term" value="F:RNA endonuclease activity"/>
    <property type="evidence" value="ECO:0007669"/>
    <property type="project" value="InterPro"/>
</dbReference>
<dbReference type="GO" id="GO:1990604">
    <property type="term" value="C:IRE1-TRAF2-ASK1 complex"/>
    <property type="evidence" value="ECO:0007669"/>
    <property type="project" value="TreeGrafter"/>
</dbReference>
<dbReference type="SUPFAM" id="SSF56112">
    <property type="entry name" value="Protein kinase-like (PK-like)"/>
    <property type="match status" value="1"/>
</dbReference>
<dbReference type="PROSITE" id="PS50011">
    <property type="entry name" value="PROTEIN_KINASE_DOM"/>
    <property type="match status" value="1"/>
</dbReference>